<evidence type="ECO:0000313" key="1">
    <source>
        <dbReference type="Proteomes" id="UP000887579"/>
    </source>
</evidence>
<sequence>MASIFSTVNLRCQECRRKKTSHILKIKEDEGGKEYFNHDFQKHVCKPTKVSSIRSPDYVILKRNEINLEKKKMEEEIAENRIVKACDFVLRPNKNGVPDASLFVFSSEDRSVGYKYDYSNFHKHYICCQVLVCGVNAKVQMNSNDEKIVILSKNEHQCSPIKYQKIVEPAEGETSTTTLFELHPNSKCEPNTRLIIYTSVKKDFIHEYTKTSSKSFHYLPCRAKKHNVIAKLFKDENDENYVQYCKNQDHICQPRKYDPKKYIQPKLISSDEHFSFHDGCNGEKDKYLVVFTSEKKDFAYQYYMDKPGIYRCKGCSNKNKWVAASLIVDINGKKSVKLGQQEHVFIENEENGTKSVKVSQHEHVCQPQIYDPKKYVYSKQIIISHENFLFHDGISNGQKNKYLILFINTTEKNDPCYQYNMLKPGFYQCRECYSKKKHFVSAKIIEDKNGLKSLKLGEKQHICQPQKYNPDV</sequence>
<proteinExistence type="predicted"/>
<reference evidence="2" key="1">
    <citation type="submission" date="2022-11" db="UniProtKB">
        <authorList>
            <consortium name="WormBaseParasite"/>
        </authorList>
    </citation>
    <scope>IDENTIFICATION</scope>
</reference>
<dbReference type="WBParaSite" id="ES5_v2.g13341.t1">
    <property type="protein sequence ID" value="ES5_v2.g13341.t1"/>
    <property type="gene ID" value="ES5_v2.g13341"/>
</dbReference>
<accession>A0AC34F8F2</accession>
<dbReference type="Proteomes" id="UP000887579">
    <property type="component" value="Unplaced"/>
</dbReference>
<protein>
    <submittedName>
        <fullName evidence="2">Uncharacterized protein</fullName>
    </submittedName>
</protein>
<organism evidence="1 2">
    <name type="scientific">Panagrolaimus sp. ES5</name>
    <dbReference type="NCBI Taxonomy" id="591445"/>
    <lineage>
        <taxon>Eukaryota</taxon>
        <taxon>Metazoa</taxon>
        <taxon>Ecdysozoa</taxon>
        <taxon>Nematoda</taxon>
        <taxon>Chromadorea</taxon>
        <taxon>Rhabditida</taxon>
        <taxon>Tylenchina</taxon>
        <taxon>Panagrolaimomorpha</taxon>
        <taxon>Panagrolaimoidea</taxon>
        <taxon>Panagrolaimidae</taxon>
        <taxon>Panagrolaimus</taxon>
    </lineage>
</organism>
<evidence type="ECO:0000313" key="2">
    <source>
        <dbReference type="WBParaSite" id="ES5_v2.g13341.t1"/>
    </source>
</evidence>
<name>A0AC34F8F2_9BILA</name>